<dbReference type="AlphaFoldDB" id="A0ABD0K073"/>
<proteinExistence type="predicted"/>
<comment type="caution">
    <text evidence="1">The sequence shown here is derived from an EMBL/GenBank/DDBJ whole genome shotgun (WGS) entry which is preliminary data.</text>
</comment>
<gene>
    <name evidence="1" type="ORF">BaRGS_00028421</name>
</gene>
<sequence length="92" mass="10361">MLLFGCRKPLAADSPMIRFAGGGMFLRMRRPACTAFFSKFQGNTQKKTARPHMLPAKATEKSSLLWEFTVAQTRKSRHLNFAHFRGLARGSS</sequence>
<evidence type="ECO:0000313" key="1">
    <source>
        <dbReference type="EMBL" id="KAK7480374.1"/>
    </source>
</evidence>
<reference evidence="1 2" key="1">
    <citation type="journal article" date="2023" name="Sci. Data">
        <title>Genome assembly of the Korean intertidal mud-creeper Batillaria attramentaria.</title>
        <authorList>
            <person name="Patra A.K."/>
            <person name="Ho P.T."/>
            <person name="Jun S."/>
            <person name="Lee S.J."/>
            <person name="Kim Y."/>
            <person name="Won Y.J."/>
        </authorList>
    </citation>
    <scope>NUCLEOTIDE SEQUENCE [LARGE SCALE GENOMIC DNA]</scope>
    <source>
        <strain evidence="1">Wonlab-2016</strain>
    </source>
</reference>
<dbReference type="Proteomes" id="UP001519460">
    <property type="component" value="Unassembled WGS sequence"/>
</dbReference>
<dbReference type="EMBL" id="JACVVK020000283">
    <property type="protein sequence ID" value="KAK7480374.1"/>
    <property type="molecule type" value="Genomic_DNA"/>
</dbReference>
<accession>A0ABD0K073</accession>
<evidence type="ECO:0000313" key="2">
    <source>
        <dbReference type="Proteomes" id="UP001519460"/>
    </source>
</evidence>
<keyword evidence="2" id="KW-1185">Reference proteome</keyword>
<protein>
    <submittedName>
        <fullName evidence="1">Uncharacterized protein</fullName>
    </submittedName>
</protein>
<name>A0ABD0K073_9CAEN</name>
<organism evidence="1 2">
    <name type="scientific">Batillaria attramentaria</name>
    <dbReference type="NCBI Taxonomy" id="370345"/>
    <lineage>
        <taxon>Eukaryota</taxon>
        <taxon>Metazoa</taxon>
        <taxon>Spiralia</taxon>
        <taxon>Lophotrochozoa</taxon>
        <taxon>Mollusca</taxon>
        <taxon>Gastropoda</taxon>
        <taxon>Caenogastropoda</taxon>
        <taxon>Sorbeoconcha</taxon>
        <taxon>Cerithioidea</taxon>
        <taxon>Batillariidae</taxon>
        <taxon>Batillaria</taxon>
    </lineage>
</organism>